<accession>A0ABD2NHJ2</accession>
<dbReference type="Proteomes" id="UP001516400">
    <property type="component" value="Unassembled WGS sequence"/>
</dbReference>
<dbReference type="EMBL" id="JABFTP020000103">
    <property type="protein sequence ID" value="KAL3277865.1"/>
    <property type="molecule type" value="Genomic_DNA"/>
</dbReference>
<gene>
    <name evidence="1" type="ORF">HHI36_013206</name>
</gene>
<evidence type="ECO:0000313" key="1">
    <source>
        <dbReference type="EMBL" id="KAL3277865.1"/>
    </source>
</evidence>
<comment type="caution">
    <text evidence="1">The sequence shown here is derived from an EMBL/GenBank/DDBJ whole genome shotgun (WGS) entry which is preliminary data.</text>
</comment>
<organism evidence="1 2">
    <name type="scientific">Cryptolaemus montrouzieri</name>
    <dbReference type="NCBI Taxonomy" id="559131"/>
    <lineage>
        <taxon>Eukaryota</taxon>
        <taxon>Metazoa</taxon>
        <taxon>Ecdysozoa</taxon>
        <taxon>Arthropoda</taxon>
        <taxon>Hexapoda</taxon>
        <taxon>Insecta</taxon>
        <taxon>Pterygota</taxon>
        <taxon>Neoptera</taxon>
        <taxon>Endopterygota</taxon>
        <taxon>Coleoptera</taxon>
        <taxon>Polyphaga</taxon>
        <taxon>Cucujiformia</taxon>
        <taxon>Coccinelloidea</taxon>
        <taxon>Coccinellidae</taxon>
        <taxon>Scymninae</taxon>
        <taxon>Scymnini</taxon>
        <taxon>Cryptolaemus</taxon>
    </lineage>
</organism>
<protein>
    <submittedName>
        <fullName evidence="1">Uncharacterized protein</fullName>
    </submittedName>
</protein>
<keyword evidence="2" id="KW-1185">Reference proteome</keyword>
<proteinExistence type="predicted"/>
<evidence type="ECO:0000313" key="2">
    <source>
        <dbReference type="Proteomes" id="UP001516400"/>
    </source>
</evidence>
<sequence>MRKKKANNLKCKACNKDLGKTLMRLRYNRKCDSWFHGTRKCTHLEQDALAPILENKVKRICESCCGSESDSEDEDLADLLDEDQQDEKIEAGRYEKGRVSNGSATNNLETKLDTILYRNKLILKKLDKIEKKNKQ</sequence>
<name>A0ABD2NHJ2_9CUCU</name>
<dbReference type="AlphaFoldDB" id="A0ABD2NHJ2"/>
<dbReference type="Gene3D" id="3.30.40.10">
    <property type="entry name" value="Zinc/RING finger domain, C3HC4 (zinc finger)"/>
    <property type="match status" value="1"/>
</dbReference>
<dbReference type="InterPro" id="IPR013083">
    <property type="entry name" value="Znf_RING/FYVE/PHD"/>
</dbReference>
<reference evidence="1 2" key="1">
    <citation type="journal article" date="2021" name="BMC Biol.">
        <title>Horizontally acquired antibacterial genes associated with adaptive radiation of ladybird beetles.</title>
        <authorList>
            <person name="Li H.S."/>
            <person name="Tang X.F."/>
            <person name="Huang Y.H."/>
            <person name="Xu Z.Y."/>
            <person name="Chen M.L."/>
            <person name="Du X.Y."/>
            <person name="Qiu B.Y."/>
            <person name="Chen P.T."/>
            <person name="Zhang W."/>
            <person name="Slipinski A."/>
            <person name="Escalona H.E."/>
            <person name="Waterhouse R.M."/>
            <person name="Zwick A."/>
            <person name="Pang H."/>
        </authorList>
    </citation>
    <scope>NUCLEOTIDE SEQUENCE [LARGE SCALE GENOMIC DNA]</scope>
    <source>
        <strain evidence="1">SYSU2018</strain>
    </source>
</reference>